<dbReference type="EMBL" id="CP011971">
    <property type="protein sequence ID" value="AMN48182.1"/>
    <property type="molecule type" value="Genomic_DNA"/>
</dbReference>
<keyword evidence="4" id="KW-1185">Reference proteome</keyword>
<dbReference type="InterPro" id="IPR007863">
    <property type="entry name" value="Peptidase_M16_C"/>
</dbReference>
<dbReference type="Proteomes" id="UP000070250">
    <property type="component" value="Chromosome"/>
</dbReference>
<dbReference type="AlphaFoldDB" id="A0A127FCS5"/>
<dbReference type="PATRIC" id="fig|465721.4.peg.2985"/>
<dbReference type="PROSITE" id="PS51257">
    <property type="entry name" value="PROKAR_LIPOPROTEIN"/>
    <property type="match status" value="1"/>
</dbReference>
<gene>
    <name evidence="3" type="ORF">ACG33_13960</name>
</gene>
<evidence type="ECO:0000313" key="3">
    <source>
        <dbReference type="EMBL" id="AMN48182.1"/>
    </source>
</evidence>
<dbReference type="InterPro" id="IPR050361">
    <property type="entry name" value="MPP/UQCRC_Complex"/>
</dbReference>
<dbReference type="OrthoDB" id="9811314at2"/>
<dbReference type="STRING" id="465721.ACG33_13960"/>
<evidence type="ECO:0000313" key="4">
    <source>
        <dbReference type="Proteomes" id="UP000070250"/>
    </source>
</evidence>
<evidence type="ECO:0008006" key="5">
    <source>
        <dbReference type="Google" id="ProtNLM"/>
    </source>
</evidence>
<evidence type="ECO:0000259" key="2">
    <source>
        <dbReference type="Pfam" id="PF05193"/>
    </source>
</evidence>
<organism evidence="3 4">
    <name type="scientific">Steroidobacter denitrificans</name>
    <dbReference type="NCBI Taxonomy" id="465721"/>
    <lineage>
        <taxon>Bacteria</taxon>
        <taxon>Pseudomonadati</taxon>
        <taxon>Pseudomonadota</taxon>
        <taxon>Gammaproteobacteria</taxon>
        <taxon>Steroidobacterales</taxon>
        <taxon>Steroidobacteraceae</taxon>
        <taxon>Steroidobacter</taxon>
    </lineage>
</organism>
<dbReference type="Pfam" id="PF05193">
    <property type="entry name" value="Peptidase_M16_C"/>
    <property type="match status" value="1"/>
</dbReference>
<accession>A0A127FCS5</accession>
<proteinExistence type="predicted"/>
<name>A0A127FCS5_STEDE</name>
<dbReference type="Pfam" id="PF00675">
    <property type="entry name" value="Peptidase_M16"/>
    <property type="match status" value="1"/>
</dbReference>
<dbReference type="PANTHER" id="PTHR11851">
    <property type="entry name" value="METALLOPROTEASE"/>
    <property type="match status" value="1"/>
</dbReference>
<reference evidence="3 4" key="1">
    <citation type="submission" date="2015-06" db="EMBL/GenBank/DDBJ databases">
        <title>A Comprehensive Approach to Explore the Metabolic and Phylogenetic Diversity of Bacterial Steroid Degradation in the Environment: Testosterone as an Example.</title>
        <authorList>
            <person name="Yang F.-C."/>
            <person name="Chen Y.-L."/>
            <person name="Yu C.-P."/>
            <person name="Tang S.-L."/>
            <person name="Wang P.-H."/>
            <person name="Ismail W."/>
            <person name="Wang C.-H."/>
            <person name="Yang C.-Y."/>
            <person name="Chiang Y.-R."/>
        </authorList>
    </citation>
    <scope>NUCLEOTIDE SEQUENCE [LARGE SCALE GENOMIC DNA]</scope>
    <source>
        <strain evidence="3 4">DSM 18526</strain>
    </source>
</reference>
<dbReference type="GO" id="GO:0046872">
    <property type="term" value="F:metal ion binding"/>
    <property type="evidence" value="ECO:0007669"/>
    <property type="project" value="InterPro"/>
</dbReference>
<dbReference type="SUPFAM" id="SSF63411">
    <property type="entry name" value="LuxS/MPP-like metallohydrolase"/>
    <property type="match status" value="2"/>
</dbReference>
<dbReference type="PANTHER" id="PTHR11851:SF224">
    <property type="entry name" value="PROCESSING PROTEASE"/>
    <property type="match status" value="1"/>
</dbReference>
<evidence type="ECO:0000259" key="1">
    <source>
        <dbReference type="Pfam" id="PF00675"/>
    </source>
</evidence>
<dbReference type="InterPro" id="IPR011765">
    <property type="entry name" value="Pept_M16_N"/>
</dbReference>
<feature type="domain" description="Peptidase M16 N-terminal" evidence="1">
    <location>
        <begin position="68"/>
        <end position="193"/>
    </location>
</feature>
<dbReference type="InterPro" id="IPR011249">
    <property type="entry name" value="Metalloenz_LuxS/M16"/>
</dbReference>
<dbReference type="RefSeq" id="WP_066922084.1">
    <property type="nucleotide sequence ID" value="NZ_CP011971.1"/>
</dbReference>
<dbReference type="Gene3D" id="3.30.830.10">
    <property type="entry name" value="Metalloenzyme, LuxS/M16 peptidase-like"/>
    <property type="match status" value="2"/>
</dbReference>
<protein>
    <recommendedName>
        <fullName evidence="5">Peptidase M16</fullName>
    </recommendedName>
</protein>
<sequence>MKRFESASIHMILGMVFVLACLLAGRAALAGGGVKTPDFTRLRLANGVVILLMEQHDVPLIAFEAVLRGGALGDPPDTPGVAAVLASLLEKGAGARDAGAFARAIADVGGIIETSASAESISIGGSFLARDQALMVELLTDMLQRPHLASAQFEAVRARRIEFIRAAKDSSLSALTSIYGMARLFGEHPYGRPVSGSEASLARISRADLSRYYQDQLGADRLIIAIAGDFHAAQMQSLVSRAFEPWRRAGKALPEVPPPPGPVRGRSVLLIDAPDSAQSYFWAGSLGVARSDPRRAALDVANTLFGGRFTSMLNSELRVRTGLSYGAASRFERLTHAGSWALTSFTRTETTIAAIDLALQTLDTLHEDAPHHGALDTAAIDSGKRYIQGQFPLAFETAAQWASQLASLEFYGFDRSYIDGYSDSIDALTLEQTRRAVEEIFPHSRELMLVVIGNANLIGEKLRKYGPLVRMKLSDTEFRVPADSSRATPTTAPK</sequence>
<dbReference type="KEGG" id="sdf:ACG33_13960"/>
<feature type="domain" description="Peptidase M16 C-terminal" evidence="2">
    <location>
        <begin position="204"/>
        <end position="369"/>
    </location>
</feature>